<dbReference type="PRINTS" id="PR00662">
    <property type="entry name" value="G6PISOMERASE"/>
</dbReference>
<dbReference type="Proteomes" id="UP000007472">
    <property type="component" value="Chromosome"/>
</dbReference>
<dbReference type="EC" id="5.3.1.9" evidence="4"/>
<organism evidence="5 6">
    <name type="scientific">Taylorella equigenitalis (strain MCE9)</name>
    <dbReference type="NCBI Taxonomy" id="937774"/>
    <lineage>
        <taxon>Bacteria</taxon>
        <taxon>Pseudomonadati</taxon>
        <taxon>Pseudomonadota</taxon>
        <taxon>Betaproteobacteria</taxon>
        <taxon>Burkholderiales</taxon>
        <taxon>Alcaligenaceae</taxon>
        <taxon>Taylorella</taxon>
    </lineage>
</organism>
<keyword evidence="1 4" id="KW-0312">Gluconeogenesis</keyword>
<dbReference type="PANTHER" id="PTHR11469:SF1">
    <property type="entry name" value="GLUCOSE-6-PHOSPHATE ISOMERASE"/>
    <property type="match status" value="1"/>
</dbReference>
<dbReference type="GO" id="GO:0097367">
    <property type="term" value="F:carbohydrate derivative binding"/>
    <property type="evidence" value="ECO:0007669"/>
    <property type="project" value="InterPro"/>
</dbReference>
<dbReference type="SUPFAM" id="SSF53697">
    <property type="entry name" value="SIS domain"/>
    <property type="match status" value="1"/>
</dbReference>
<dbReference type="CDD" id="cd05016">
    <property type="entry name" value="SIS_PGI_2"/>
    <property type="match status" value="1"/>
</dbReference>
<name>A0A654KFK2_TAYEM</name>
<dbReference type="InterPro" id="IPR035482">
    <property type="entry name" value="SIS_PGI_2"/>
</dbReference>
<evidence type="ECO:0000313" key="6">
    <source>
        <dbReference type="Proteomes" id="UP000007472"/>
    </source>
</evidence>
<protein>
    <recommendedName>
        <fullName evidence="4">Glucose-6-phosphate isomerase</fullName>
        <ecNumber evidence="4">5.3.1.9</ecNumber>
    </recommendedName>
</protein>
<dbReference type="GO" id="GO:0048029">
    <property type="term" value="F:monosaccharide binding"/>
    <property type="evidence" value="ECO:0007669"/>
    <property type="project" value="TreeGrafter"/>
</dbReference>
<evidence type="ECO:0000256" key="3">
    <source>
        <dbReference type="ARBA" id="ARBA00023235"/>
    </source>
</evidence>
<dbReference type="GO" id="GO:0051156">
    <property type="term" value="P:glucose 6-phosphate metabolic process"/>
    <property type="evidence" value="ECO:0007669"/>
    <property type="project" value="TreeGrafter"/>
</dbReference>
<evidence type="ECO:0000256" key="1">
    <source>
        <dbReference type="ARBA" id="ARBA00022432"/>
    </source>
</evidence>
<accession>A0A654KFK2</accession>
<keyword evidence="2 4" id="KW-0324">Glycolysis</keyword>
<dbReference type="EMBL" id="CP002456">
    <property type="protein sequence ID" value="ADU91213.1"/>
    <property type="molecule type" value="Genomic_DNA"/>
</dbReference>
<evidence type="ECO:0000256" key="2">
    <source>
        <dbReference type="ARBA" id="ARBA00023152"/>
    </source>
</evidence>
<reference evidence="5 6" key="1">
    <citation type="journal article" date="2011" name="J. Bacteriol.">
        <title>Genome sequence of Taylorella equigenitalis MCE9, the causative agent of contagious equine metritis.</title>
        <authorList>
            <person name="Hebert L."/>
            <person name="Moumen B."/>
            <person name="Duquesne F."/>
            <person name="Breuil M.F."/>
            <person name="Laugier C."/>
            <person name="Batto J.M."/>
            <person name="Renault P."/>
            <person name="Petry S."/>
        </authorList>
    </citation>
    <scope>NUCLEOTIDE SEQUENCE [LARGE SCALE GENOMIC DNA]</scope>
    <source>
        <strain evidence="5 6">MCE9</strain>
    </source>
</reference>
<comment type="similarity">
    <text evidence="4">Belongs to the GPI family.</text>
</comment>
<dbReference type="InterPro" id="IPR001672">
    <property type="entry name" value="G6P_Isomerase"/>
</dbReference>
<proteinExistence type="inferred from homology"/>
<keyword evidence="3 4" id="KW-0413">Isomerase</keyword>
<dbReference type="AlphaFoldDB" id="A0A654KFK2"/>
<gene>
    <name evidence="5" type="ordered locus">TEQUI_0262</name>
</gene>
<dbReference type="Pfam" id="PF00342">
    <property type="entry name" value="PGI"/>
    <property type="match status" value="1"/>
</dbReference>
<dbReference type="PANTHER" id="PTHR11469">
    <property type="entry name" value="GLUCOSE-6-PHOSPHATE ISOMERASE"/>
    <property type="match status" value="1"/>
</dbReference>
<dbReference type="Gene3D" id="3.40.50.10490">
    <property type="entry name" value="Glucose-6-phosphate isomerase like protein, domain 1"/>
    <property type="match status" value="2"/>
</dbReference>
<dbReference type="GO" id="GO:0005829">
    <property type="term" value="C:cytosol"/>
    <property type="evidence" value="ECO:0007669"/>
    <property type="project" value="TreeGrafter"/>
</dbReference>
<comment type="pathway">
    <text evidence="4">Carbohydrate degradation; glycolysis; D-glyceraldehyde 3-phosphate and glycerone phosphate from D-glucose: step 2/4.</text>
</comment>
<sequence>MPNSQNISTSRFSNLWEEFLRIFLHSKSYTNTENLLFFEGIQFDFNYQIFSLDLLKKFNDLLLEREFDRKLEWLFEQPKSTLIGLESPNYLKYRNPENSRQNIAILTQKLKEFNHIDTIIHIGVGGNYLGVKLVYETFKTSTSKKIIFVSSAQDINQETLFNLNPNTTLVIVASKSFHTKEINSAYQRIKKWIEAYDLKPVLNNVLAITNNIQRAKEYGIENHIPLESSVLGRFSLWSPISITLNLALGEEILVDLFKGASSMDRHFREVDLFHNIPIRMAMHSIANQNAAGCTSNTIATYDRKILNLPSYIQQLKMESLGKSVDLNGKHCQLQTEGTSVCLSCPEAHHSYFQWLHQGMHKTCVDFFIDESDSDALETFQVQKDFLFNGTDTKYSDPHKKLNGGVCSTTISYKKLSPAVLGALISAYEHETYIKSVFWNINPFDQWGVDLIKKGDI</sequence>
<comment type="catalytic activity">
    <reaction evidence="4">
        <text>alpha-D-glucose 6-phosphate = beta-D-fructose 6-phosphate</text>
        <dbReference type="Rhea" id="RHEA:11816"/>
        <dbReference type="ChEBI" id="CHEBI:57634"/>
        <dbReference type="ChEBI" id="CHEBI:58225"/>
        <dbReference type="EC" id="5.3.1.9"/>
    </reaction>
</comment>
<dbReference type="PROSITE" id="PS51463">
    <property type="entry name" value="P_GLUCOSE_ISOMERASE_3"/>
    <property type="match status" value="1"/>
</dbReference>
<dbReference type="KEGG" id="teq:TEQUI_0262"/>
<evidence type="ECO:0000256" key="4">
    <source>
        <dbReference type="RuleBase" id="RU000612"/>
    </source>
</evidence>
<dbReference type="GO" id="GO:0006094">
    <property type="term" value="P:gluconeogenesis"/>
    <property type="evidence" value="ECO:0007669"/>
    <property type="project" value="UniProtKB-KW"/>
</dbReference>
<dbReference type="UniPathway" id="UPA00109">
    <property type="reaction ID" value="UER00181"/>
</dbReference>
<evidence type="ECO:0000313" key="5">
    <source>
        <dbReference type="EMBL" id="ADU91213.1"/>
    </source>
</evidence>
<dbReference type="GO" id="GO:0006096">
    <property type="term" value="P:glycolytic process"/>
    <property type="evidence" value="ECO:0007669"/>
    <property type="project" value="UniProtKB-UniPathway"/>
</dbReference>
<dbReference type="InterPro" id="IPR046348">
    <property type="entry name" value="SIS_dom_sf"/>
</dbReference>
<dbReference type="GO" id="GO:0004347">
    <property type="term" value="F:glucose-6-phosphate isomerase activity"/>
    <property type="evidence" value="ECO:0007669"/>
    <property type="project" value="UniProtKB-EC"/>
</dbReference>